<sequence>MAPDILAKSNGTTLNEHTDHVLQCIEVLKKISQDVFPQEWWRALSYAALLHDVGKVDPDFQKKLESTGSRTSGHIPHSLLSLFFIKPEFIPFHNDDEVLRGIILSAVAFHHWREYFPDLLLGSQSTEISSRASEIIENKTEWRRLADELRGCLKEVAEKYGLNGEAVGLNELYVEYLSYNELGTAGLLLPPYSMKFLPSRIKGMSGEKENYEKIRVFITGSLMRADHFASYVEDSHNKVALQDIEIPDYLDFCILKNAMEERFGAESFWQGKFFERKKGLQGGNLILIAPTGVGKTEFAYLWGAGKKNFITLPMRAAVNGIWSRSREFFEKIKEDMGEKIALLHGDAALEMTSLRRDGSVERGVKPLESDVDYEGELGRAVELARHMSKPYIVCTADQIAPAVLRYPGYERIFACLMNSCLVIDEVQAYDPRAAAIITHLIQQTIFLGGKVLLMTATLPAFIEEQVKKRTGISSEQIVHLLDETEFKNLADSTRHRIRLSMHDGSYDPFIPEMIAAAKKGKKVLVVLNTVKAAMDVFEKIKNTGDSDSSFATVLLHSRFTQKRRKELENQVYKYMPNHKEREPAGCIVVSTQIVEASLDLDADILFTDAAPADSLVQRMGRVFRRYARSIGDNASLEANVVIMVQEPKKDSKQGLAPGIGTIRSPRSSAVYDFDLTMLTLVILLALGSGEIEEVTTANIMELFEKKEWRSCFSAPKNKKQEKEKLIESLGKLISKYGRDFTVSEKEKMQWVDVCYQLLTDFCNVRKTGEHFPVYLGSYLDSYYETLDILDHGYCSDRKTDAQRIFREVRNATIIPQSMEGDFYKEVADWVRDCGGNLSYTEFANRILYQYTVDCPWRKVVEREDSFSVRVDEIISLIGDSGIQTKVQNKLRRWLAGIYVVNIPYDNEKGLMYDE</sequence>
<dbReference type="Pfam" id="PF22590">
    <property type="entry name" value="Cas3-like_C_2"/>
    <property type="match status" value="1"/>
</dbReference>
<name>A0A1Z5HVU5_9FIRM</name>
<comment type="similarity">
    <text evidence="10">Belongs to the DEAD box helicase family.</text>
</comment>
<dbReference type="SUPFAM" id="SSF109604">
    <property type="entry name" value="HD-domain/PDEase-like"/>
    <property type="match status" value="1"/>
</dbReference>
<evidence type="ECO:0000256" key="9">
    <source>
        <dbReference type="ARBA" id="ARBA00023118"/>
    </source>
</evidence>
<evidence type="ECO:0000256" key="4">
    <source>
        <dbReference type="ARBA" id="ARBA00022723"/>
    </source>
</evidence>
<feature type="domain" description="HD Cas3-type" evidence="12">
    <location>
        <begin position="7"/>
        <end position="228"/>
    </location>
</feature>
<evidence type="ECO:0000256" key="1">
    <source>
        <dbReference type="ARBA" id="ARBA00006847"/>
    </source>
</evidence>
<dbReference type="Gene3D" id="1.10.3210.30">
    <property type="match status" value="1"/>
</dbReference>
<gene>
    <name evidence="13" type="ORF">KKC1_25240</name>
</gene>
<dbReference type="InterPro" id="IPR001650">
    <property type="entry name" value="Helicase_C-like"/>
</dbReference>
<dbReference type="SMART" id="SM00487">
    <property type="entry name" value="DEXDc"/>
    <property type="match status" value="1"/>
</dbReference>
<dbReference type="InterPro" id="IPR027417">
    <property type="entry name" value="P-loop_NTPase"/>
</dbReference>
<dbReference type="SUPFAM" id="SSF52540">
    <property type="entry name" value="P-loop containing nucleoside triphosphate hydrolases"/>
    <property type="match status" value="1"/>
</dbReference>
<accession>A0A1Z5HVU5</accession>
<dbReference type="GO" id="GO:0051607">
    <property type="term" value="P:defense response to virus"/>
    <property type="evidence" value="ECO:0007669"/>
    <property type="project" value="UniProtKB-KW"/>
</dbReference>
<evidence type="ECO:0000259" key="12">
    <source>
        <dbReference type="PROSITE" id="PS51643"/>
    </source>
</evidence>
<evidence type="ECO:0000256" key="3">
    <source>
        <dbReference type="ARBA" id="ARBA00022722"/>
    </source>
</evidence>
<keyword evidence="5" id="KW-0547">Nucleotide-binding</keyword>
<comment type="similarity">
    <text evidence="2">In the central section; belongs to the CRISPR-associated helicase Cas3 family.</text>
</comment>
<evidence type="ECO:0000256" key="6">
    <source>
        <dbReference type="ARBA" id="ARBA00022801"/>
    </source>
</evidence>
<dbReference type="InterPro" id="IPR054712">
    <property type="entry name" value="Cas3-like_dom"/>
</dbReference>
<dbReference type="NCBIfam" id="TIGR01596">
    <property type="entry name" value="cas3_HD"/>
    <property type="match status" value="1"/>
</dbReference>
<proteinExistence type="inferred from homology"/>
<dbReference type="GO" id="GO:0005829">
    <property type="term" value="C:cytosol"/>
    <property type="evidence" value="ECO:0007669"/>
    <property type="project" value="TreeGrafter"/>
</dbReference>
<comment type="caution">
    <text evidence="13">The sequence shown here is derived from an EMBL/GenBank/DDBJ whole genome shotgun (WGS) entry which is preliminary data.</text>
</comment>
<keyword evidence="3" id="KW-0540">Nuclease</keyword>
<keyword evidence="6" id="KW-0378">Hydrolase</keyword>
<dbReference type="InterPro" id="IPR006474">
    <property type="entry name" value="Helicase_Cas3_CRISPR-ass_core"/>
</dbReference>
<evidence type="ECO:0000313" key="13">
    <source>
        <dbReference type="EMBL" id="GAW93390.1"/>
    </source>
</evidence>
<dbReference type="EMBL" id="BDGJ01000126">
    <property type="protein sequence ID" value="GAW93390.1"/>
    <property type="molecule type" value="Genomic_DNA"/>
</dbReference>
<keyword evidence="4" id="KW-0479">Metal-binding</keyword>
<dbReference type="PROSITE" id="PS51192">
    <property type="entry name" value="HELICASE_ATP_BIND_1"/>
    <property type="match status" value="1"/>
</dbReference>
<feature type="domain" description="Helicase ATP-binding" evidence="11">
    <location>
        <begin position="276"/>
        <end position="476"/>
    </location>
</feature>
<dbReference type="NCBIfam" id="TIGR01587">
    <property type="entry name" value="cas3_core"/>
    <property type="match status" value="1"/>
</dbReference>
<dbReference type="AlphaFoldDB" id="A0A1Z5HVU5"/>
<dbReference type="GO" id="GO:0005524">
    <property type="term" value="F:ATP binding"/>
    <property type="evidence" value="ECO:0007669"/>
    <property type="project" value="UniProtKB-KW"/>
</dbReference>
<dbReference type="PROSITE" id="PS51643">
    <property type="entry name" value="HD_CAS3"/>
    <property type="match status" value="1"/>
</dbReference>
<keyword evidence="8" id="KW-0067">ATP-binding</keyword>
<dbReference type="Proteomes" id="UP000197032">
    <property type="component" value="Unassembled WGS sequence"/>
</dbReference>
<dbReference type="GO" id="GO:0016787">
    <property type="term" value="F:hydrolase activity"/>
    <property type="evidence" value="ECO:0007669"/>
    <property type="project" value="UniProtKB-KW"/>
</dbReference>
<evidence type="ECO:0000313" key="14">
    <source>
        <dbReference type="Proteomes" id="UP000197032"/>
    </source>
</evidence>
<dbReference type="PANTHER" id="PTHR47959">
    <property type="entry name" value="ATP-DEPENDENT RNA HELICASE RHLE-RELATED"/>
    <property type="match status" value="1"/>
</dbReference>
<dbReference type="Gene3D" id="3.40.50.300">
    <property type="entry name" value="P-loop containing nucleotide triphosphate hydrolases"/>
    <property type="match status" value="2"/>
</dbReference>
<dbReference type="GO" id="GO:0046872">
    <property type="term" value="F:metal ion binding"/>
    <property type="evidence" value="ECO:0007669"/>
    <property type="project" value="UniProtKB-KW"/>
</dbReference>
<dbReference type="InterPro" id="IPR006483">
    <property type="entry name" value="CRISPR-assoc_Cas3_HD"/>
</dbReference>
<keyword evidence="14" id="KW-1185">Reference proteome</keyword>
<dbReference type="OrthoDB" id="9810236at2"/>
<dbReference type="GO" id="GO:0004518">
    <property type="term" value="F:nuclease activity"/>
    <property type="evidence" value="ECO:0007669"/>
    <property type="project" value="UniProtKB-KW"/>
</dbReference>
<dbReference type="RefSeq" id="WP_088554537.1">
    <property type="nucleotide sequence ID" value="NZ_BDGJ01000126.1"/>
</dbReference>
<evidence type="ECO:0000256" key="8">
    <source>
        <dbReference type="ARBA" id="ARBA00022840"/>
    </source>
</evidence>
<keyword evidence="7" id="KW-0347">Helicase</keyword>
<keyword evidence="9" id="KW-0051">Antiviral defense</keyword>
<dbReference type="GO" id="GO:0003724">
    <property type="term" value="F:RNA helicase activity"/>
    <property type="evidence" value="ECO:0007669"/>
    <property type="project" value="TreeGrafter"/>
</dbReference>
<dbReference type="Pfam" id="PF18019">
    <property type="entry name" value="Cas3_HD"/>
    <property type="match status" value="1"/>
</dbReference>
<reference evidence="14" key="1">
    <citation type="journal article" date="2017" name="Appl. Environ. Microbiol.">
        <title>Genomic analysis of Calderihabitans maritimus KKC1, a thermophilic hydrogenogenic carboxydotrophic bacterium isolated from marine sediment.</title>
        <authorList>
            <person name="Omae K."/>
            <person name="Yoneda Y."/>
            <person name="Fukuyama Y."/>
            <person name="Yoshida T."/>
            <person name="Sako Y."/>
        </authorList>
    </citation>
    <scope>NUCLEOTIDE SEQUENCE [LARGE SCALE GENOMIC DNA]</scope>
    <source>
        <strain evidence="14">KKC1</strain>
    </source>
</reference>
<dbReference type="PANTHER" id="PTHR47959:SF16">
    <property type="entry name" value="CRISPR-ASSOCIATED NUCLEASE_HELICASE CAS3-RELATED"/>
    <property type="match status" value="1"/>
</dbReference>
<dbReference type="CDD" id="cd09641">
    <property type="entry name" value="Cas3''_I"/>
    <property type="match status" value="1"/>
</dbReference>
<dbReference type="SMART" id="SM00490">
    <property type="entry name" value="HELICc"/>
    <property type="match status" value="1"/>
</dbReference>
<evidence type="ECO:0000256" key="7">
    <source>
        <dbReference type="ARBA" id="ARBA00022806"/>
    </source>
</evidence>
<organism evidence="13 14">
    <name type="scientific">Calderihabitans maritimus</name>
    <dbReference type="NCBI Taxonomy" id="1246530"/>
    <lineage>
        <taxon>Bacteria</taxon>
        <taxon>Bacillati</taxon>
        <taxon>Bacillota</taxon>
        <taxon>Clostridia</taxon>
        <taxon>Neomoorellales</taxon>
        <taxon>Calderihabitantaceae</taxon>
        <taxon>Calderihabitans</taxon>
    </lineage>
</organism>
<dbReference type="InterPro" id="IPR014001">
    <property type="entry name" value="Helicase_ATP-bd"/>
</dbReference>
<evidence type="ECO:0000256" key="10">
    <source>
        <dbReference type="ARBA" id="ARBA00038437"/>
    </source>
</evidence>
<evidence type="ECO:0000256" key="5">
    <source>
        <dbReference type="ARBA" id="ARBA00022741"/>
    </source>
</evidence>
<evidence type="ECO:0000256" key="2">
    <source>
        <dbReference type="ARBA" id="ARBA00009046"/>
    </source>
</evidence>
<dbReference type="InterPro" id="IPR038257">
    <property type="entry name" value="CRISPR-assoc_Cas3_HD_sf"/>
</dbReference>
<dbReference type="InterPro" id="IPR050079">
    <property type="entry name" value="DEAD_box_RNA_helicase"/>
</dbReference>
<comment type="similarity">
    <text evidence="1">In the N-terminal section; belongs to the CRISPR-associated nuclease Cas3-HD family.</text>
</comment>
<protein>
    <submittedName>
        <fullName evidence="13">CRISPR-associated helicase Cas3</fullName>
    </submittedName>
</protein>
<evidence type="ECO:0000259" key="11">
    <source>
        <dbReference type="PROSITE" id="PS51192"/>
    </source>
</evidence>